<dbReference type="InterPro" id="IPR010099">
    <property type="entry name" value="SDR39U1"/>
</dbReference>
<comment type="similarity">
    <text evidence="1">Belongs to the NAD(P)-dependent epimerase/dehydratase family. SDR39U1 subfamily.</text>
</comment>
<evidence type="ECO:0000313" key="5">
    <source>
        <dbReference type="Proteomes" id="UP000653343"/>
    </source>
</evidence>
<dbReference type="InterPro" id="IPR036291">
    <property type="entry name" value="NAD(P)-bd_dom_sf"/>
</dbReference>
<organism evidence="4 5">
    <name type="scientific">Undibacterium squillarum</name>
    <dbReference type="NCBI Taxonomy" id="1131567"/>
    <lineage>
        <taxon>Bacteria</taxon>
        <taxon>Pseudomonadati</taxon>
        <taxon>Pseudomonadota</taxon>
        <taxon>Betaproteobacteria</taxon>
        <taxon>Burkholderiales</taxon>
        <taxon>Oxalobacteraceae</taxon>
        <taxon>Undibacterium</taxon>
    </lineage>
</organism>
<dbReference type="SUPFAM" id="SSF51735">
    <property type="entry name" value="NAD(P)-binding Rossmann-fold domains"/>
    <property type="match status" value="1"/>
</dbReference>
<proteinExistence type="inferred from homology"/>
<dbReference type="Pfam" id="PF08338">
    <property type="entry name" value="DUF1731"/>
    <property type="match status" value="1"/>
</dbReference>
<evidence type="ECO:0000259" key="3">
    <source>
        <dbReference type="Pfam" id="PF08338"/>
    </source>
</evidence>
<dbReference type="InterPro" id="IPR013549">
    <property type="entry name" value="DUF1731"/>
</dbReference>
<dbReference type="InterPro" id="IPR001509">
    <property type="entry name" value="Epimerase_deHydtase"/>
</dbReference>
<dbReference type="PANTHER" id="PTHR11092">
    <property type="entry name" value="SUGAR NUCLEOTIDE EPIMERASE RELATED"/>
    <property type="match status" value="1"/>
</dbReference>
<protein>
    <submittedName>
        <fullName evidence="4">Epimerase</fullName>
    </submittedName>
</protein>
<reference evidence="5" key="1">
    <citation type="journal article" date="2019" name="Int. J. Syst. Evol. Microbiol.">
        <title>The Global Catalogue of Microorganisms (GCM) 10K type strain sequencing project: providing services to taxonomists for standard genome sequencing and annotation.</title>
        <authorList>
            <consortium name="The Broad Institute Genomics Platform"/>
            <consortium name="The Broad Institute Genome Sequencing Center for Infectious Disease"/>
            <person name="Wu L."/>
            <person name="Ma J."/>
        </authorList>
    </citation>
    <scope>NUCLEOTIDE SEQUENCE [LARGE SCALE GENOMIC DNA]</scope>
    <source>
        <strain evidence="5">KCTC 23917</strain>
    </source>
</reference>
<dbReference type="CDD" id="cd05242">
    <property type="entry name" value="SDR_a8"/>
    <property type="match status" value="1"/>
</dbReference>
<accession>A0ABQ2XYI2</accession>
<evidence type="ECO:0000313" key="4">
    <source>
        <dbReference type="EMBL" id="GGX43290.1"/>
    </source>
</evidence>
<dbReference type="Gene3D" id="3.40.50.720">
    <property type="entry name" value="NAD(P)-binding Rossmann-like Domain"/>
    <property type="match status" value="1"/>
</dbReference>
<dbReference type="Pfam" id="PF01370">
    <property type="entry name" value="Epimerase"/>
    <property type="match status" value="1"/>
</dbReference>
<feature type="domain" description="NAD-dependent epimerase/dehydratase" evidence="2">
    <location>
        <begin position="3"/>
        <end position="214"/>
    </location>
</feature>
<feature type="domain" description="DUF1731" evidence="3">
    <location>
        <begin position="250"/>
        <end position="296"/>
    </location>
</feature>
<comment type="caution">
    <text evidence="4">The sequence shown here is derived from an EMBL/GenBank/DDBJ whole genome shotgun (WGS) entry which is preliminary data.</text>
</comment>
<gene>
    <name evidence="4" type="ORF">GCM10010946_22240</name>
</gene>
<dbReference type="RefSeq" id="WP_189357270.1">
    <property type="nucleotide sequence ID" value="NZ_BMYU01000005.1"/>
</dbReference>
<dbReference type="PANTHER" id="PTHR11092:SF0">
    <property type="entry name" value="EPIMERASE FAMILY PROTEIN SDR39U1"/>
    <property type="match status" value="1"/>
</dbReference>
<evidence type="ECO:0000256" key="1">
    <source>
        <dbReference type="ARBA" id="ARBA00009353"/>
    </source>
</evidence>
<name>A0ABQ2XYI2_9BURK</name>
<sequence length="303" mass="32287">MNILMTGGTGLIGRRLCADLLRQGHQLTVLSRQPATVARLCGQGVSAMDSLDAYTPDRVFDAVINLAGEPIIGARWTAARKARLRESRIFLTECLVQKMREARVKPAVFLSGSAIGVYGDTGADRIDETRAAGGDFGAQLCVDWEAAALSAARDGIRVVLLRTGVVLDTAGGALTKMLLPFRLGLGGKIGDGQQWMSWIHYQDYVGLISLLLQDQRISGSVNMVAPGAVTNAEFTQALAAQLHRPALLTTPAWALKLAMGEMAMLLTGGQRVLPVRAQRAGFQFMYPKIDGALAALLSAAPDA</sequence>
<evidence type="ECO:0000259" key="2">
    <source>
        <dbReference type="Pfam" id="PF01370"/>
    </source>
</evidence>
<dbReference type="NCBIfam" id="TIGR01777">
    <property type="entry name" value="yfcH"/>
    <property type="match status" value="1"/>
</dbReference>
<keyword evidence="5" id="KW-1185">Reference proteome</keyword>
<dbReference type="Proteomes" id="UP000653343">
    <property type="component" value="Unassembled WGS sequence"/>
</dbReference>
<dbReference type="EMBL" id="BMYU01000005">
    <property type="protein sequence ID" value="GGX43290.1"/>
    <property type="molecule type" value="Genomic_DNA"/>
</dbReference>